<dbReference type="RefSeq" id="WP_099148259.1">
    <property type="nucleotide sequence ID" value="NZ_PDUD01000001.1"/>
</dbReference>
<reference evidence="1 2" key="1">
    <citation type="submission" date="2017-10" db="EMBL/GenBank/DDBJ databases">
        <title>The draft genome sequence of Lewinella nigricans NBRC 102662.</title>
        <authorList>
            <person name="Wang K."/>
        </authorList>
    </citation>
    <scope>NUCLEOTIDE SEQUENCE [LARGE SCALE GENOMIC DNA]</scope>
    <source>
        <strain evidence="1 2">NBRC 102662</strain>
    </source>
</reference>
<dbReference type="EMBL" id="PDUD01000001">
    <property type="protein sequence ID" value="PHN08669.1"/>
    <property type="molecule type" value="Genomic_DNA"/>
</dbReference>
<sequence>MKKRMVIVGTLFCFIGLTAFSFINRKHSATVPGPVLPLSEMLLPTSPTDVDFLYEVDNRFQATITKEELENARSIIDILSPNHRNSGASKIVFSTFQELPRQQPIVESYHNIAVSTFGGLYQKQIRARGTDDHLNVDQIQLLRSLDYGSSFYISGHTLRKDKFRKELVKDTLIQYMSVVPQQAAVYSAGKPALLKYLKENSTATVAIARRDRLQPGKIGFTVTKDGKIGQVRLNYPSGYNAIDEKMLQLIRDMPGSWEPAINARGEKVEQELVFFFGLIGC</sequence>
<accession>A0A2D0NKD2</accession>
<dbReference type="Proteomes" id="UP000223913">
    <property type="component" value="Unassembled WGS sequence"/>
</dbReference>
<name>A0A2D0NKD2_FLAN2</name>
<comment type="caution">
    <text evidence="1">The sequence shown here is derived from an EMBL/GenBank/DDBJ whole genome shotgun (WGS) entry which is preliminary data.</text>
</comment>
<evidence type="ECO:0000313" key="1">
    <source>
        <dbReference type="EMBL" id="PHN08669.1"/>
    </source>
</evidence>
<proteinExistence type="predicted"/>
<keyword evidence="2" id="KW-1185">Reference proteome</keyword>
<dbReference type="OrthoDB" id="1436672at2"/>
<organism evidence="1 2">
    <name type="scientific">Flavilitoribacter nigricans (strain ATCC 23147 / DSM 23189 / NBRC 102662 / NCIMB 1420 / SS-2)</name>
    <name type="common">Lewinella nigricans</name>
    <dbReference type="NCBI Taxonomy" id="1122177"/>
    <lineage>
        <taxon>Bacteria</taxon>
        <taxon>Pseudomonadati</taxon>
        <taxon>Bacteroidota</taxon>
        <taxon>Saprospiria</taxon>
        <taxon>Saprospirales</taxon>
        <taxon>Lewinellaceae</taxon>
        <taxon>Flavilitoribacter</taxon>
    </lineage>
</organism>
<gene>
    <name evidence="1" type="ORF">CRP01_01795</name>
</gene>
<dbReference type="Gene3D" id="3.30.1150.10">
    <property type="match status" value="1"/>
</dbReference>
<evidence type="ECO:0000313" key="2">
    <source>
        <dbReference type="Proteomes" id="UP000223913"/>
    </source>
</evidence>
<dbReference type="AlphaFoldDB" id="A0A2D0NKD2"/>
<protein>
    <recommendedName>
        <fullName evidence="3">TonB C-terminal domain-containing protein</fullName>
    </recommendedName>
</protein>
<evidence type="ECO:0008006" key="3">
    <source>
        <dbReference type="Google" id="ProtNLM"/>
    </source>
</evidence>